<organism evidence="3 4">
    <name type="scientific">Embleya hyalina</name>
    <dbReference type="NCBI Taxonomy" id="516124"/>
    <lineage>
        <taxon>Bacteria</taxon>
        <taxon>Bacillati</taxon>
        <taxon>Actinomycetota</taxon>
        <taxon>Actinomycetes</taxon>
        <taxon>Kitasatosporales</taxon>
        <taxon>Streptomycetaceae</taxon>
        <taxon>Embleya</taxon>
    </lineage>
</organism>
<dbReference type="EMBL" id="BIFH01000016">
    <property type="protein sequence ID" value="GCD94540.1"/>
    <property type="molecule type" value="Genomic_DNA"/>
</dbReference>
<sequence length="337" mass="35328">MHGSERVSRSTPRTAPGSAVPPDSTRPPARRLRRLRTRLGVLGAAVTMVATWMMPAPAGAAPRLPVPYSFAAGIAAQLAAPGSAPPGANDFGCRPSAAHPRPVILLHGTLGNMTDSWQALSPLLKNNGYCVFALNYGGAPGLFQGYGDIADSAAQLDTFVDRVRTATGADRVDLVGHSQGGGALPRYYLQVAGGAAKVHDLVGLAPSSHGANLGAILNLLDAFPGGRAAFDRLCPACTQQDRGSAFMRALDALPDTVPGVRYTMIESRYDEVIVPYTLAFLTGPNVRNVTVQDHCGLDFSDHLAIIYDRVALNEVLNALDPTRTTRACALSLPVLGG</sequence>
<keyword evidence="2" id="KW-0812">Transmembrane</keyword>
<dbReference type="SUPFAM" id="SSF53474">
    <property type="entry name" value="alpha/beta-Hydrolases"/>
    <property type="match status" value="1"/>
</dbReference>
<keyword evidence="4" id="KW-1185">Reference proteome</keyword>
<dbReference type="InterPro" id="IPR002918">
    <property type="entry name" value="Lipase_EstA/Esterase_EstB"/>
</dbReference>
<feature type="transmembrane region" description="Helical" evidence="2">
    <location>
        <begin position="39"/>
        <end position="58"/>
    </location>
</feature>
<accession>A0A401YIV9</accession>
<dbReference type="GO" id="GO:0016298">
    <property type="term" value="F:lipase activity"/>
    <property type="evidence" value="ECO:0007669"/>
    <property type="project" value="TreeGrafter"/>
</dbReference>
<dbReference type="PANTHER" id="PTHR32015">
    <property type="entry name" value="FASTING INDUCED LIPASE"/>
    <property type="match status" value="1"/>
</dbReference>
<feature type="region of interest" description="Disordered" evidence="1">
    <location>
        <begin position="1"/>
        <end position="30"/>
    </location>
</feature>
<proteinExistence type="predicted"/>
<dbReference type="AlphaFoldDB" id="A0A401YIV9"/>
<protein>
    <submittedName>
        <fullName evidence="3">Lipase</fullName>
    </submittedName>
</protein>
<dbReference type="Proteomes" id="UP000286931">
    <property type="component" value="Unassembled WGS sequence"/>
</dbReference>
<dbReference type="PANTHER" id="PTHR32015:SF1">
    <property type="entry name" value="LIPASE"/>
    <property type="match status" value="1"/>
</dbReference>
<dbReference type="Gene3D" id="3.40.50.1820">
    <property type="entry name" value="alpha/beta hydrolase"/>
    <property type="match status" value="1"/>
</dbReference>
<dbReference type="GO" id="GO:0016042">
    <property type="term" value="P:lipid catabolic process"/>
    <property type="evidence" value="ECO:0007669"/>
    <property type="project" value="InterPro"/>
</dbReference>
<evidence type="ECO:0000313" key="4">
    <source>
        <dbReference type="Proteomes" id="UP000286931"/>
    </source>
</evidence>
<evidence type="ECO:0000313" key="3">
    <source>
        <dbReference type="EMBL" id="GCD94540.1"/>
    </source>
</evidence>
<evidence type="ECO:0000256" key="2">
    <source>
        <dbReference type="SAM" id="Phobius"/>
    </source>
</evidence>
<name>A0A401YIV9_9ACTN</name>
<keyword evidence="2" id="KW-0472">Membrane</keyword>
<comment type="caution">
    <text evidence="3">The sequence shown here is derived from an EMBL/GenBank/DDBJ whole genome shotgun (WGS) entry which is preliminary data.</text>
</comment>
<gene>
    <name evidence="3" type="ORF">EHYA_02209</name>
</gene>
<keyword evidence="2" id="KW-1133">Transmembrane helix</keyword>
<evidence type="ECO:0000256" key="1">
    <source>
        <dbReference type="SAM" id="MobiDB-lite"/>
    </source>
</evidence>
<reference evidence="3 4" key="1">
    <citation type="submission" date="2018-12" db="EMBL/GenBank/DDBJ databases">
        <title>Draft genome sequence of Embleya hyalina NBRC 13850T.</title>
        <authorList>
            <person name="Komaki H."/>
            <person name="Hosoyama A."/>
            <person name="Kimura A."/>
            <person name="Ichikawa N."/>
            <person name="Tamura T."/>
        </authorList>
    </citation>
    <scope>NUCLEOTIDE SEQUENCE [LARGE SCALE GENOMIC DNA]</scope>
    <source>
        <strain evidence="3 4">NBRC 13850</strain>
    </source>
</reference>
<dbReference type="Pfam" id="PF01674">
    <property type="entry name" value="Lipase_2"/>
    <property type="match status" value="1"/>
</dbReference>
<dbReference type="InterPro" id="IPR029058">
    <property type="entry name" value="AB_hydrolase_fold"/>
</dbReference>